<proteinExistence type="inferred from homology"/>
<evidence type="ECO:0000256" key="1">
    <source>
        <dbReference type="ARBA" id="ARBA00002649"/>
    </source>
</evidence>
<evidence type="ECO:0000256" key="7">
    <source>
        <dbReference type="ARBA" id="ARBA00048326"/>
    </source>
</evidence>
<gene>
    <name evidence="10" type="primary">rsmD</name>
    <name evidence="10" type="ORF">NCTC11645_00082</name>
</gene>
<dbReference type="PIRSF" id="PIRSF004553">
    <property type="entry name" value="CHP00095"/>
    <property type="match status" value="1"/>
</dbReference>
<dbReference type="EC" id="2.1.1.171" evidence="3 8"/>
<accession>A0A377HHQ3</accession>
<keyword evidence="8" id="KW-0949">S-adenosyl-L-methionine</keyword>
<dbReference type="PROSITE" id="PS00092">
    <property type="entry name" value="N6_MTASE"/>
    <property type="match status" value="1"/>
</dbReference>
<feature type="region of interest" description="Disordered" evidence="9">
    <location>
        <begin position="1"/>
        <end position="28"/>
    </location>
</feature>
<dbReference type="InterPro" id="IPR002052">
    <property type="entry name" value="DNA_methylase_N6_adenine_CS"/>
</dbReference>
<dbReference type="EMBL" id="UGHD01000002">
    <property type="protein sequence ID" value="STO55780.1"/>
    <property type="molecule type" value="Genomic_DNA"/>
</dbReference>
<dbReference type="InterPro" id="IPR029063">
    <property type="entry name" value="SAM-dependent_MTases_sf"/>
</dbReference>
<protein>
    <recommendedName>
        <fullName evidence="4 8">Ribosomal RNA small subunit methyltransferase D</fullName>
        <ecNumber evidence="3 8">2.1.1.171</ecNumber>
    </recommendedName>
</protein>
<keyword evidence="6 8" id="KW-0808">Transferase</keyword>
<evidence type="ECO:0000313" key="11">
    <source>
        <dbReference type="Proteomes" id="UP000254512"/>
    </source>
</evidence>
<dbReference type="Pfam" id="PF03602">
    <property type="entry name" value="Cons_hypoth95"/>
    <property type="match status" value="1"/>
</dbReference>
<dbReference type="AlphaFoldDB" id="A0A377HHQ3"/>
<keyword evidence="8" id="KW-0698">rRNA processing</keyword>
<dbReference type="NCBIfam" id="TIGR00095">
    <property type="entry name" value="16S rRNA (guanine(966)-N(2))-methyltransferase RsmD"/>
    <property type="match status" value="1"/>
</dbReference>
<evidence type="ECO:0000256" key="6">
    <source>
        <dbReference type="ARBA" id="ARBA00022679"/>
    </source>
</evidence>
<evidence type="ECO:0000256" key="5">
    <source>
        <dbReference type="ARBA" id="ARBA00022603"/>
    </source>
</evidence>
<comment type="function">
    <text evidence="1 8">Specifically methylates the guanine in position 966 of 16S rRNA in the assembled 30S particle.</text>
</comment>
<dbReference type="InterPro" id="IPR004398">
    <property type="entry name" value="RNA_MeTrfase_RsmD"/>
</dbReference>
<dbReference type="PANTHER" id="PTHR43542:SF1">
    <property type="entry name" value="METHYLTRANSFERASE"/>
    <property type="match status" value="1"/>
</dbReference>
<comment type="similarity">
    <text evidence="2 8">Belongs to the methyltransferase superfamily. RsmD family.</text>
</comment>
<evidence type="ECO:0000256" key="9">
    <source>
        <dbReference type="SAM" id="MobiDB-lite"/>
    </source>
</evidence>
<dbReference type="CDD" id="cd02440">
    <property type="entry name" value="AdoMet_MTases"/>
    <property type="match status" value="1"/>
</dbReference>
<evidence type="ECO:0000256" key="2">
    <source>
        <dbReference type="ARBA" id="ARBA00005269"/>
    </source>
</evidence>
<dbReference type="GO" id="GO:0052913">
    <property type="term" value="F:16S rRNA (guanine(966)-N(2))-methyltransferase activity"/>
    <property type="evidence" value="ECO:0007669"/>
    <property type="project" value="UniProtKB-EC"/>
</dbReference>
<keyword evidence="5 8" id="KW-0489">Methyltransferase</keyword>
<dbReference type="Proteomes" id="UP000254512">
    <property type="component" value="Unassembled WGS sequence"/>
</dbReference>
<dbReference type="Gene3D" id="3.40.50.150">
    <property type="entry name" value="Vaccinia Virus protein VP39"/>
    <property type="match status" value="1"/>
</dbReference>
<evidence type="ECO:0000256" key="3">
    <source>
        <dbReference type="ARBA" id="ARBA00012141"/>
    </source>
</evidence>
<name>A0A377HHQ3_GRIHO</name>
<sequence>MVRRNPKNPANRNTGRRHASTANTGGGTGFVRIISGKWRGRKLPVKNVEGLRPTTDRVKETVFNWLAADLYEARCLDVFAGSGGLGLEALSRQAGHVTLLELDKGAATQISQNLNTLKAENATVHNTDALTYLSNQGQPFDVVFIDPPFRKDLLGDVINKLEHNGWLSHNALVYIEAEKELGQPVVPAHWDMIKEKHAGQVSFRLYQREEK</sequence>
<organism evidence="10 11">
    <name type="scientific">Grimontia hollisae</name>
    <name type="common">Vibrio hollisae</name>
    <dbReference type="NCBI Taxonomy" id="673"/>
    <lineage>
        <taxon>Bacteria</taxon>
        <taxon>Pseudomonadati</taxon>
        <taxon>Pseudomonadota</taxon>
        <taxon>Gammaproteobacteria</taxon>
        <taxon>Vibrionales</taxon>
        <taxon>Vibrionaceae</taxon>
        <taxon>Grimontia</taxon>
    </lineage>
</organism>
<evidence type="ECO:0000256" key="8">
    <source>
        <dbReference type="PIRNR" id="PIRNR004553"/>
    </source>
</evidence>
<evidence type="ECO:0000313" key="10">
    <source>
        <dbReference type="EMBL" id="STO55780.1"/>
    </source>
</evidence>
<dbReference type="RefSeq" id="WP_114996292.1">
    <property type="nucleotide sequence ID" value="NZ_CABMOB010000001.1"/>
</dbReference>
<dbReference type="STRING" id="673.AL542_09205"/>
<evidence type="ECO:0000256" key="4">
    <source>
        <dbReference type="ARBA" id="ARBA00013682"/>
    </source>
</evidence>
<dbReference type="GO" id="GO:0003676">
    <property type="term" value="F:nucleic acid binding"/>
    <property type="evidence" value="ECO:0007669"/>
    <property type="project" value="InterPro"/>
</dbReference>
<comment type="catalytic activity">
    <reaction evidence="7 8">
        <text>guanosine(966) in 16S rRNA + S-adenosyl-L-methionine = N(2)-methylguanosine(966) in 16S rRNA + S-adenosyl-L-homocysteine + H(+)</text>
        <dbReference type="Rhea" id="RHEA:23548"/>
        <dbReference type="Rhea" id="RHEA-COMP:10211"/>
        <dbReference type="Rhea" id="RHEA-COMP:10212"/>
        <dbReference type="ChEBI" id="CHEBI:15378"/>
        <dbReference type="ChEBI" id="CHEBI:57856"/>
        <dbReference type="ChEBI" id="CHEBI:59789"/>
        <dbReference type="ChEBI" id="CHEBI:74269"/>
        <dbReference type="ChEBI" id="CHEBI:74481"/>
        <dbReference type="EC" id="2.1.1.171"/>
    </reaction>
</comment>
<dbReference type="SUPFAM" id="SSF53335">
    <property type="entry name" value="S-adenosyl-L-methionine-dependent methyltransferases"/>
    <property type="match status" value="1"/>
</dbReference>
<dbReference type="PANTHER" id="PTHR43542">
    <property type="entry name" value="METHYLTRANSFERASE"/>
    <property type="match status" value="1"/>
</dbReference>
<reference evidence="10 11" key="1">
    <citation type="submission" date="2018-06" db="EMBL/GenBank/DDBJ databases">
        <authorList>
            <consortium name="Pathogen Informatics"/>
            <person name="Doyle S."/>
        </authorList>
    </citation>
    <scope>NUCLEOTIDE SEQUENCE [LARGE SCALE GENOMIC DNA]</scope>
    <source>
        <strain evidence="10 11">NCTC11645</strain>
    </source>
</reference>